<accession>A0AA39GPE4</accession>
<reference evidence="1" key="1">
    <citation type="submission" date="2022-10" db="EMBL/GenBank/DDBJ databases">
        <title>Determination and structural analysis of whole genome sequence of Sarocladium strictum F4-1.</title>
        <authorList>
            <person name="Hu L."/>
            <person name="Jiang Y."/>
        </authorList>
    </citation>
    <scope>NUCLEOTIDE SEQUENCE</scope>
    <source>
        <strain evidence="1">F4-1</strain>
    </source>
</reference>
<evidence type="ECO:0000313" key="1">
    <source>
        <dbReference type="EMBL" id="KAK0390716.1"/>
    </source>
</evidence>
<dbReference type="Pfam" id="PF21858">
    <property type="entry name" value="DUF6914"/>
    <property type="match status" value="1"/>
</dbReference>
<dbReference type="AlphaFoldDB" id="A0AA39GPE4"/>
<dbReference type="EMBL" id="JAPDFR010000001">
    <property type="protein sequence ID" value="KAK0390716.1"/>
    <property type="molecule type" value="Genomic_DNA"/>
</dbReference>
<protein>
    <submittedName>
        <fullName evidence="1">Uncharacterized protein</fullName>
    </submittedName>
</protein>
<sequence>MPSDKDRLYVALYARGGKPTMPGLEDTYHWGLIIGPKKELADSEGSRYHAKEVIQNIGNQDAPVSQSVFQFEERGIPMAATAMLLVRIMIGKVKDKKRLESIFRNTPIQSRVTGWNCVFWVKEAIETAIADKKALGVPEGCTWQTIRDVAMWYIEKKKAAHRFDGKGDYDQRKAATWDMIEGIERIP</sequence>
<name>A0AA39GPE4_SARSR</name>
<keyword evidence="2" id="KW-1185">Reference proteome</keyword>
<evidence type="ECO:0000313" key="2">
    <source>
        <dbReference type="Proteomes" id="UP001175261"/>
    </source>
</evidence>
<dbReference type="Proteomes" id="UP001175261">
    <property type="component" value="Unassembled WGS sequence"/>
</dbReference>
<proteinExistence type="predicted"/>
<comment type="caution">
    <text evidence="1">The sequence shown here is derived from an EMBL/GenBank/DDBJ whole genome shotgun (WGS) entry which is preliminary data.</text>
</comment>
<gene>
    <name evidence="1" type="ORF">NLU13_0219</name>
</gene>
<organism evidence="1 2">
    <name type="scientific">Sarocladium strictum</name>
    <name type="common">Black bundle disease fungus</name>
    <name type="synonym">Acremonium strictum</name>
    <dbReference type="NCBI Taxonomy" id="5046"/>
    <lineage>
        <taxon>Eukaryota</taxon>
        <taxon>Fungi</taxon>
        <taxon>Dikarya</taxon>
        <taxon>Ascomycota</taxon>
        <taxon>Pezizomycotina</taxon>
        <taxon>Sordariomycetes</taxon>
        <taxon>Hypocreomycetidae</taxon>
        <taxon>Hypocreales</taxon>
        <taxon>Sarocladiaceae</taxon>
        <taxon>Sarocladium</taxon>
    </lineage>
</organism>
<dbReference type="InterPro" id="IPR054208">
    <property type="entry name" value="DUF6914"/>
</dbReference>